<dbReference type="Proteomes" id="UP001321473">
    <property type="component" value="Unassembled WGS sequence"/>
</dbReference>
<protein>
    <recommendedName>
        <fullName evidence="4">Protein lin-52 homolog</fullName>
    </recommendedName>
</protein>
<organism evidence="2 3">
    <name type="scientific">Amblyomma americanum</name>
    <name type="common">Lone star tick</name>
    <dbReference type="NCBI Taxonomy" id="6943"/>
    <lineage>
        <taxon>Eukaryota</taxon>
        <taxon>Metazoa</taxon>
        <taxon>Ecdysozoa</taxon>
        <taxon>Arthropoda</taxon>
        <taxon>Chelicerata</taxon>
        <taxon>Arachnida</taxon>
        <taxon>Acari</taxon>
        <taxon>Parasitiformes</taxon>
        <taxon>Ixodida</taxon>
        <taxon>Ixodoidea</taxon>
        <taxon>Ixodidae</taxon>
        <taxon>Amblyomminae</taxon>
        <taxon>Amblyomma</taxon>
    </lineage>
</organism>
<reference evidence="2 3" key="1">
    <citation type="journal article" date="2023" name="Arcadia Sci">
        <title>De novo assembly of a long-read Amblyomma americanum tick genome.</title>
        <authorList>
            <person name="Chou S."/>
            <person name="Poskanzer K.E."/>
            <person name="Rollins M."/>
            <person name="Thuy-Boun P.S."/>
        </authorList>
    </citation>
    <scope>NUCLEOTIDE SEQUENCE [LARGE SCALE GENOMIC DNA]</scope>
    <source>
        <strain evidence="2">F_SG_1</strain>
        <tissue evidence="2">Salivary glands</tissue>
    </source>
</reference>
<evidence type="ECO:0000256" key="1">
    <source>
        <dbReference type="ARBA" id="ARBA00005456"/>
    </source>
</evidence>
<dbReference type="GO" id="GO:0006355">
    <property type="term" value="P:regulation of DNA-templated transcription"/>
    <property type="evidence" value="ECO:0007669"/>
    <property type="project" value="InterPro"/>
</dbReference>
<dbReference type="EMBL" id="JARKHS020015473">
    <property type="protein sequence ID" value="KAK8774380.1"/>
    <property type="molecule type" value="Genomic_DNA"/>
</dbReference>
<sequence>MVRRRARCQNSRNVRISTRTDASASINVGAKNAQKQTAKERRRYSWWRALVSVLRSSKMASSSNGDDLEKALVSEEQLDGRLSPELWPERIPGVMEFAALLSPPPNNTTSTKPKWALDEDGLVMLQELGSLTAAALLEKVKDLQNLAYKLGIEESREMTRGRFLDILRKDKDVRRK</sequence>
<dbReference type="PANTHER" id="PTHR31489:SF2">
    <property type="entry name" value="PROTEIN LIN-52 HOMOLOG"/>
    <property type="match status" value="1"/>
</dbReference>
<evidence type="ECO:0000313" key="2">
    <source>
        <dbReference type="EMBL" id="KAK8774380.1"/>
    </source>
</evidence>
<keyword evidence="3" id="KW-1185">Reference proteome</keyword>
<dbReference type="AlphaFoldDB" id="A0AAQ4EI74"/>
<name>A0AAQ4EI74_AMBAM</name>
<evidence type="ECO:0008006" key="4">
    <source>
        <dbReference type="Google" id="ProtNLM"/>
    </source>
</evidence>
<dbReference type="InterPro" id="IPR018737">
    <property type="entry name" value="DREAM_LIN52"/>
</dbReference>
<proteinExistence type="inferred from homology"/>
<gene>
    <name evidence="2" type="ORF">V5799_011094</name>
</gene>
<accession>A0AAQ4EI74</accession>
<comment type="caution">
    <text evidence="2">The sequence shown here is derived from an EMBL/GenBank/DDBJ whole genome shotgun (WGS) entry which is preliminary data.</text>
</comment>
<dbReference type="Pfam" id="PF10044">
    <property type="entry name" value="LIN52"/>
    <property type="match status" value="1"/>
</dbReference>
<comment type="similarity">
    <text evidence="1">Belongs to the lin-52 family.</text>
</comment>
<dbReference type="GO" id="GO:0070176">
    <property type="term" value="C:DRM complex"/>
    <property type="evidence" value="ECO:0007669"/>
    <property type="project" value="InterPro"/>
</dbReference>
<evidence type="ECO:0000313" key="3">
    <source>
        <dbReference type="Proteomes" id="UP001321473"/>
    </source>
</evidence>
<dbReference type="PANTHER" id="PTHR31489">
    <property type="entry name" value="LIN52 FAMILY MEMBER"/>
    <property type="match status" value="1"/>
</dbReference>